<dbReference type="Proteomes" id="UP000011747">
    <property type="component" value="Unassembled WGS sequence"/>
</dbReference>
<comment type="similarity">
    <text evidence="1">Belongs to the arginase family.</text>
</comment>
<evidence type="ECO:0000313" key="3">
    <source>
        <dbReference type="Proteomes" id="UP000011747"/>
    </source>
</evidence>
<dbReference type="InterPro" id="IPR006035">
    <property type="entry name" value="Ureohydrolase"/>
</dbReference>
<evidence type="ECO:0000313" key="2">
    <source>
        <dbReference type="EMBL" id="EHL79410.1"/>
    </source>
</evidence>
<dbReference type="PANTHER" id="PTHR11358:SF41">
    <property type="entry name" value="ARGINASE"/>
    <property type="match status" value="1"/>
</dbReference>
<dbReference type="Pfam" id="PF00491">
    <property type="entry name" value="Arginase"/>
    <property type="match status" value="1"/>
</dbReference>
<comment type="caution">
    <text evidence="2">The sequence shown here is derived from an EMBL/GenBank/DDBJ whole genome shotgun (WGS) entry which is preliminary data.</text>
</comment>
<dbReference type="PROSITE" id="PS51409">
    <property type="entry name" value="ARGINASE_2"/>
    <property type="match status" value="1"/>
</dbReference>
<protein>
    <recommendedName>
        <fullName evidence="4">Arginase</fullName>
    </recommendedName>
</protein>
<proteinExistence type="inferred from homology"/>
<sequence>MGLVNKGMTVLHFDETYKLQSKLQLFPHENIDFYDLQHVNLYCEQDSLTKIEQRLAERRKKGMTLIGSGNYHYVTSSLLKEIKEPFTLVLFDHHPDIGRSDESDTLLSCGSWVSYALKNIPMLKKAVIIGPTSLKNQDSSLPNATIFPYNSHRVSSKMILSNIPTNTVYISIDKDVLKKTDAITNWDQGQMSLASLLHYIEELLQYKNVYGMDICGEAKFSPDQYFDPNFQDALRKNESANIKILQTFFEGASHLIGA</sequence>
<evidence type="ECO:0008006" key="4">
    <source>
        <dbReference type="Google" id="ProtNLM"/>
    </source>
</evidence>
<dbReference type="GO" id="GO:0046872">
    <property type="term" value="F:metal ion binding"/>
    <property type="evidence" value="ECO:0007669"/>
    <property type="project" value="InterPro"/>
</dbReference>
<dbReference type="AlphaFoldDB" id="G9QHG5"/>
<dbReference type="GO" id="GO:0008783">
    <property type="term" value="F:agmatinase activity"/>
    <property type="evidence" value="ECO:0007669"/>
    <property type="project" value="TreeGrafter"/>
</dbReference>
<dbReference type="InterPro" id="IPR023696">
    <property type="entry name" value="Ureohydrolase_dom_sf"/>
</dbReference>
<evidence type="ECO:0000256" key="1">
    <source>
        <dbReference type="PROSITE-ProRule" id="PRU00742"/>
    </source>
</evidence>
<reference evidence="2 3" key="1">
    <citation type="submission" date="2011-09" db="EMBL/GenBank/DDBJ databases">
        <title>The Genome Sequence of Bacillus smithii 7_3_47FAA.</title>
        <authorList>
            <consortium name="The Broad Institute Genome Sequencing Platform"/>
            <person name="Earl A."/>
            <person name="Ward D."/>
            <person name="Feldgarden M."/>
            <person name="Gevers D."/>
            <person name="Daigneault M."/>
            <person name="Strauss J."/>
            <person name="Allen-Vercoe E."/>
            <person name="Young S.K."/>
            <person name="Zeng Q."/>
            <person name="Gargeya S."/>
            <person name="Fitzgerald M."/>
            <person name="Haas B."/>
            <person name="Abouelleil A."/>
            <person name="Alvarado L."/>
            <person name="Arachchi H.M."/>
            <person name="Berlin A."/>
            <person name="Brown A."/>
            <person name="Chapman S.B."/>
            <person name="Chen Z."/>
            <person name="Dunbar C."/>
            <person name="Freedman E."/>
            <person name="Gearin G."/>
            <person name="Goldberg J."/>
            <person name="Griggs A."/>
            <person name="Gujja S."/>
            <person name="Heiman D."/>
            <person name="Howarth C."/>
            <person name="Larson L."/>
            <person name="Lui A."/>
            <person name="MacDonald P.J.P."/>
            <person name="Montmayeur A."/>
            <person name="Murphy C."/>
            <person name="Neiman D."/>
            <person name="Pearson M."/>
            <person name="Priest M."/>
            <person name="Roberts A."/>
            <person name="Saif S."/>
            <person name="Shea T."/>
            <person name="Shenoy N."/>
            <person name="Sisk P."/>
            <person name="Stolte C."/>
            <person name="Sykes S."/>
            <person name="Wortman J."/>
            <person name="Nusbaum C."/>
            <person name="Birren B."/>
        </authorList>
    </citation>
    <scope>NUCLEOTIDE SEQUENCE [LARGE SCALE GENOMIC DNA]</scope>
    <source>
        <strain evidence="2 3">7_3_47FAA</strain>
    </source>
</reference>
<dbReference type="HOGENOM" id="CLU_066809_1_1_9"/>
<dbReference type="GO" id="GO:0033389">
    <property type="term" value="P:putrescine biosynthetic process from arginine, via agmatine"/>
    <property type="evidence" value="ECO:0007669"/>
    <property type="project" value="TreeGrafter"/>
</dbReference>
<dbReference type="RefSeq" id="WP_003352634.1">
    <property type="nucleotide sequence ID" value="NZ_JH414740.1"/>
</dbReference>
<name>G9QHG5_9BACI</name>
<dbReference type="Gene3D" id="3.40.800.10">
    <property type="entry name" value="Ureohydrolase domain"/>
    <property type="match status" value="1"/>
</dbReference>
<keyword evidence="3" id="KW-1185">Reference proteome</keyword>
<dbReference type="SUPFAM" id="SSF52768">
    <property type="entry name" value="Arginase/deacetylase"/>
    <property type="match status" value="1"/>
</dbReference>
<dbReference type="EMBL" id="ACWF01000014">
    <property type="protein sequence ID" value="EHL79410.1"/>
    <property type="molecule type" value="Genomic_DNA"/>
</dbReference>
<accession>G9QHG5</accession>
<organism evidence="2 3">
    <name type="scientific">Bacillus smithii 7_3_47FAA</name>
    <dbReference type="NCBI Taxonomy" id="665952"/>
    <lineage>
        <taxon>Bacteria</taxon>
        <taxon>Bacillati</taxon>
        <taxon>Bacillota</taxon>
        <taxon>Bacilli</taxon>
        <taxon>Bacillales</taxon>
        <taxon>Bacillaceae</taxon>
        <taxon>Bacillus</taxon>
    </lineage>
</organism>
<dbReference type="PATRIC" id="fig|665952.3.peg.360"/>
<gene>
    <name evidence="2" type="ORF">HMPREF1015_01224</name>
</gene>
<dbReference type="PANTHER" id="PTHR11358">
    <property type="entry name" value="ARGINASE/AGMATINASE"/>
    <property type="match status" value="1"/>
</dbReference>